<dbReference type="EMBL" id="JACHWS010000002">
    <property type="protein sequence ID" value="MBB3037508.1"/>
    <property type="molecule type" value="Genomic_DNA"/>
</dbReference>
<evidence type="ECO:0008006" key="3">
    <source>
        <dbReference type="Google" id="ProtNLM"/>
    </source>
</evidence>
<dbReference type="GO" id="GO:0016491">
    <property type="term" value="F:oxidoreductase activity"/>
    <property type="evidence" value="ECO:0007669"/>
    <property type="project" value="InterPro"/>
</dbReference>
<protein>
    <recommendedName>
        <fullName evidence="3">Diiron oxygenase</fullName>
    </recommendedName>
</protein>
<proteinExistence type="predicted"/>
<evidence type="ECO:0000313" key="1">
    <source>
        <dbReference type="EMBL" id="MBB3037508.1"/>
    </source>
</evidence>
<name>A0A839RMT8_9ACTN</name>
<gene>
    <name evidence="1" type="ORF">FHU29_001957</name>
</gene>
<evidence type="ECO:0000313" key="2">
    <source>
        <dbReference type="Proteomes" id="UP000567922"/>
    </source>
</evidence>
<reference evidence="1 2" key="1">
    <citation type="submission" date="2020-08" db="EMBL/GenBank/DDBJ databases">
        <title>Sequencing the genomes of 1000 actinobacteria strains.</title>
        <authorList>
            <person name="Klenk H.-P."/>
        </authorList>
    </citation>
    <scope>NUCLEOTIDE SEQUENCE [LARGE SCALE GENOMIC DNA]</scope>
    <source>
        <strain evidence="1 2">DSM 45258</strain>
    </source>
</reference>
<dbReference type="RefSeq" id="WP_221194902.1">
    <property type="nucleotide sequence ID" value="NZ_BDDI01000012.1"/>
</dbReference>
<dbReference type="InterPro" id="IPR012348">
    <property type="entry name" value="RNR-like"/>
</dbReference>
<sequence>MSIVHDKRRSVPAEGACTEGSTRVCSAADVDDVAFLQVRTTESSAEETGRRLLDSAARKSYDPATEIDWDAPLDPSLFGMTPEWSSLYGTELWERMTPEQRVTLTNHEAASISGTGIWFEMILMQMLLRDIYWRDASTSHVQFGLTEIADECRHSTMFARAATKMGVPSYKPGKAVMHLANAFKSVATGALAYGGTLFAEEILDMMQRDFMRDERVQPVTRAVSQIHVLEEARHIRFAREETIRRMREVNWVQREGARLILGITAYFIVTELVNPEAYKAAGLDVKEAKKAARENPHYQRKVREGSRKSIEFLDSVGLIGGPSKFLLRRANII</sequence>
<dbReference type="InterPro" id="IPR025859">
    <property type="entry name" value="AurF/CmlI"/>
</dbReference>
<organism evidence="1 2">
    <name type="scientific">Hoyosella altamirensis</name>
    <dbReference type="NCBI Taxonomy" id="616997"/>
    <lineage>
        <taxon>Bacteria</taxon>
        <taxon>Bacillati</taxon>
        <taxon>Actinomycetota</taxon>
        <taxon>Actinomycetes</taxon>
        <taxon>Mycobacteriales</taxon>
        <taxon>Hoyosellaceae</taxon>
        <taxon>Hoyosella</taxon>
    </lineage>
</organism>
<comment type="caution">
    <text evidence="1">The sequence shown here is derived from an EMBL/GenBank/DDBJ whole genome shotgun (WGS) entry which is preliminary data.</text>
</comment>
<dbReference type="Pfam" id="PF11583">
    <property type="entry name" value="AurF"/>
    <property type="match status" value="1"/>
</dbReference>
<keyword evidence="2" id="KW-1185">Reference proteome</keyword>
<dbReference type="AlphaFoldDB" id="A0A839RMT8"/>
<accession>A0A839RMT8</accession>
<dbReference type="Gene3D" id="1.10.620.20">
    <property type="entry name" value="Ribonucleotide Reductase, subunit A"/>
    <property type="match status" value="1"/>
</dbReference>
<dbReference type="Proteomes" id="UP000567922">
    <property type="component" value="Unassembled WGS sequence"/>
</dbReference>